<sequence length="144" mass="15866">MALAFDRSAFFAFDKPAGEPCRNLDADHACTIHARLGAEGFRGCMQFDCLGAGQRATALFPDPGHTSELFDAFARMRRVHQLLELLVEAERLDLDADQRRHCGRLVARLSADWSREAFAALDLEALSGEVMGFLTGLRALAQGR</sequence>
<dbReference type="OrthoDB" id="154708at2"/>
<keyword evidence="2" id="KW-1185">Reference proteome</keyword>
<protein>
    <submittedName>
        <fullName evidence="1">Uncharacterized protein</fullName>
    </submittedName>
</protein>
<reference evidence="1 2" key="1">
    <citation type="journal article" date="2015" name="Int. J. Syst. Evol. Microbiol.">
        <title>Youhaiella tibetensis gen. nov., sp. nov., isolated from subsurface sediment.</title>
        <authorList>
            <person name="Wang Y.X."/>
            <person name="Huang F.Q."/>
            <person name="Nogi Y."/>
            <person name="Pang S.J."/>
            <person name="Wang P.K."/>
            <person name="Lv J."/>
        </authorList>
    </citation>
    <scope>NUCLEOTIDE SEQUENCE [LARGE SCALE GENOMIC DNA]</scope>
    <source>
        <strain evidence="2">fig4</strain>
    </source>
</reference>
<evidence type="ECO:0000313" key="1">
    <source>
        <dbReference type="EMBL" id="QEE21761.1"/>
    </source>
</evidence>
<evidence type="ECO:0000313" key="2">
    <source>
        <dbReference type="Proteomes" id="UP000321062"/>
    </source>
</evidence>
<gene>
    <name evidence="1" type="ORF">FNA67_16905</name>
</gene>
<dbReference type="Proteomes" id="UP000321062">
    <property type="component" value="Chromosome"/>
</dbReference>
<dbReference type="KEGG" id="yti:FNA67_16905"/>
<dbReference type="AlphaFoldDB" id="A0A5B9DQS3"/>
<name>A0A5B9DQS3_9HYPH</name>
<proteinExistence type="predicted"/>
<organism evidence="1 2">
    <name type="scientific">Paradevosia tibetensis</name>
    <dbReference type="NCBI Taxonomy" id="1447062"/>
    <lineage>
        <taxon>Bacteria</taxon>
        <taxon>Pseudomonadati</taxon>
        <taxon>Pseudomonadota</taxon>
        <taxon>Alphaproteobacteria</taxon>
        <taxon>Hyphomicrobiales</taxon>
        <taxon>Devosiaceae</taxon>
        <taxon>Paradevosia</taxon>
    </lineage>
</organism>
<dbReference type="EMBL" id="CP041690">
    <property type="protein sequence ID" value="QEE21761.1"/>
    <property type="molecule type" value="Genomic_DNA"/>
</dbReference>
<dbReference type="RefSeq" id="WP_147657122.1">
    <property type="nucleotide sequence ID" value="NZ_CP041690.1"/>
</dbReference>
<accession>A0A5B9DQS3</accession>